<dbReference type="SUPFAM" id="SSF55729">
    <property type="entry name" value="Acyl-CoA N-acyltransferases (Nat)"/>
    <property type="match status" value="1"/>
</dbReference>
<evidence type="ECO:0000313" key="2">
    <source>
        <dbReference type="EMBL" id="MER6905095.1"/>
    </source>
</evidence>
<dbReference type="Gene3D" id="3.40.630.30">
    <property type="match status" value="1"/>
</dbReference>
<protein>
    <submittedName>
        <fullName evidence="2">Uncharacterized protein</fullName>
    </submittedName>
</protein>
<name>A0ABV1VF23_9ACTN</name>
<gene>
    <name evidence="2" type="ORF">ABT322_15220</name>
</gene>
<sequence>MAGAEARLDDAGVALWLTDWKVDAPGAWTPRRVLALVGGQPAGRIDFLVHPDRRALSVWGLEVEPEFRGRYLASVMMDALYAAHPSAWIDHGGRSLEGVTWWDRYSDPAPERNIHNRPPAEWAQYFDPLQVAAQRTRNAYQNTLYGLDGHSAAEYRYGERLEEEFLAWLPAFKEAGVQGPDPAVQELHGGFRLVLPPRLHGLVHDIRSDSGERAETLLGHIGHGSLPCAVGWNTTQRAAFEDMAHEQAFDNGGVEHVTHVAFRVRLAPGQETPPHKQRATWLTYIGSPGIDVELTGMAWRSPHTPWDTHEAAFSSPIDAAIEPERWYGASAQYTARFDAGGGLLPGQRARRVEPEYPFAGREAEIAAVAARLMGASHRRAVARLPPPARPGVSEEQGYPQNVSPLQQSPRLR</sequence>
<evidence type="ECO:0000313" key="3">
    <source>
        <dbReference type="Proteomes" id="UP001490330"/>
    </source>
</evidence>
<accession>A0ABV1VF23</accession>
<reference evidence="2 3" key="1">
    <citation type="submission" date="2024-06" db="EMBL/GenBank/DDBJ databases">
        <title>The Natural Products Discovery Center: Release of the First 8490 Sequenced Strains for Exploring Actinobacteria Biosynthetic Diversity.</title>
        <authorList>
            <person name="Kalkreuter E."/>
            <person name="Kautsar S.A."/>
            <person name="Yang D."/>
            <person name="Bader C.D."/>
            <person name="Teijaro C.N."/>
            <person name="Fluegel L."/>
            <person name="Davis C.M."/>
            <person name="Simpson J.R."/>
            <person name="Lauterbach L."/>
            <person name="Steele A.D."/>
            <person name="Gui C."/>
            <person name="Meng S."/>
            <person name="Li G."/>
            <person name="Viehrig K."/>
            <person name="Ye F."/>
            <person name="Su P."/>
            <person name="Kiefer A.F."/>
            <person name="Nichols A."/>
            <person name="Cepeda A.J."/>
            <person name="Yan W."/>
            <person name="Fan B."/>
            <person name="Jiang Y."/>
            <person name="Adhikari A."/>
            <person name="Zheng C.-J."/>
            <person name="Schuster L."/>
            <person name="Cowan T.M."/>
            <person name="Smanski M.J."/>
            <person name="Chevrette M.G."/>
            <person name="De Carvalho L.P.S."/>
            <person name="Shen B."/>
        </authorList>
    </citation>
    <scope>NUCLEOTIDE SEQUENCE [LARGE SCALE GENOMIC DNA]</scope>
    <source>
        <strain evidence="2 3">NPDC000632</strain>
    </source>
</reference>
<proteinExistence type="predicted"/>
<comment type="caution">
    <text evidence="2">The sequence shown here is derived from an EMBL/GenBank/DDBJ whole genome shotgun (WGS) entry which is preliminary data.</text>
</comment>
<keyword evidence="3" id="KW-1185">Reference proteome</keyword>
<organism evidence="2 3">
    <name type="scientific">Streptomyces flaveolus</name>
    <dbReference type="NCBI Taxonomy" id="67297"/>
    <lineage>
        <taxon>Bacteria</taxon>
        <taxon>Bacillati</taxon>
        <taxon>Actinomycetota</taxon>
        <taxon>Actinomycetes</taxon>
        <taxon>Kitasatosporales</taxon>
        <taxon>Streptomycetaceae</taxon>
        <taxon>Streptomyces</taxon>
    </lineage>
</organism>
<feature type="region of interest" description="Disordered" evidence="1">
    <location>
        <begin position="383"/>
        <end position="412"/>
    </location>
</feature>
<dbReference type="InterPro" id="IPR016181">
    <property type="entry name" value="Acyl_CoA_acyltransferase"/>
</dbReference>
<evidence type="ECO:0000256" key="1">
    <source>
        <dbReference type="SAM" id="MobiDB-lite"/>
    </source>
</evidence>
<dbReference type="RefSeq" id="WP_350716800.1">
    <property type="nucleotide sequence ID" value="NZ_JBEPCO010000005.1"/>
</dbReference>
<dbReference type="EMBL" id="JBEPCV010000012">
    <property type="protein sequence ID" value="MER6905095.1"/>
    <property type="molecule type" value="Genomic_DNA"/>
</dbReference>
<feature type="compositionally biased region" description="Polar residues" evidence="1">
    <location>
        <begin position="398"/>
        <end position="412"/>
    </location>
</feature>
<dbReference type="Proteomes" id="UP001490330">
    <property type="component" value="Unassembled WGS sequence"/>
</dbReference>